<evidence type="ECO:0000256" key="1">
    <source>
        <dbReference type="SAM" id="MobiDB-lite"/>
    </source>
</evidence>
<proteinExistence type="predicted"/>
<dbReference type="EMBL" id="BGZK01001232">
    <property type="protein sequence ID" value="GBP75017.1"/>
    <property type="molecule type" value="Genomic_DNA"/>
</dbReference>
<feature type="compositionally biased region" description="Basic and acidic residues" evidence="1">
    <location>
        <begin position="118"/>
        <end position="133"/>
    </location>
</feature>
<dbReference type="AlphaFoldDB" id="A0A4C1YKR5"/>
<gene>
    <name evidence="2" type="ORF">EVAR_82435_1</name>
</gene>
<evidence type="ECO:0000313" key="3">
    <source>
        <dbReference type="Proteomes" id="UP000299102"/>
    </source>
</evidence>
<sequence>MSGDDHLLFCYWEAHLPFEYAIEKKNTGSRGTTGTHETMGRLLLWGSNEGAECSQLNVNVAEDARRRRRAARGPVRRRLPPAQPAAPPPPPAPRLPERDAEPSAQGKESFLGPGKGEAIFEPREARSGLEGETVRVPVSANRPQHFIEKITDGDR</sequence>
<dbReference type="Proteomes" id="UP000299102">
    <property type="component" value="Unassembled WGS sequence"/>
</dbReference>
<name>A0A4C1YKR5_EUMVA</name>
<comment type="caution">
    <text evidence="2">The sequence shown here is derived from an EMBL/GenBank/DDBJ whole genome shotgun (WGS) entry which is preliminary data.</text>
</comment>
<feature type="compositionally biased region" description="Basic and acidic residues" evidence="1">
    <location>
        <begin position="145"/>
        <end position="155"/>
    </location>
</feature>
<organism evidence="2 3">
    <name type="scientific">Eumeta variegata</name>
    <name type="common">Bagworm moth</name>
    <name type="synonym">Eumeta japonica</name>
    <dbReference type="NCBI Taxonomy" id="151549"/>
    <lineage>
        <taxon>Eukaryota</taxon>
        <taxon>Metazoa</taxon>
        <taxon>Ecdysozoa</taxon>
        <taxon>Arthropoda</taxon>
        <taxon>Hexapoda</taxon>
        <taxon>Insecta</taxon>
        <taxon>Pterygota</taxon>
        <taxon>Neoptera</taxon>
        <taxon>Endopterygota</taxon>
        <taxon>Lepidoptera</taxon>
        <taxon>Glossata</taxon>
        <taxon>Ditrysia</taxon>
        <taxon>Tineoidea</taxon>
        <taxon>Psychidae</taxon>
        <taxon>Oiketicinae</taxon>
        <taxon>Eumeta</taxon>
    </lineage>
</organism>
<protein>
    <submittedName>
        <fullName evidence="2">Uncharacterized protein</fullName>
    </submittedName>
</protein>
<feature type="region of interest" description="Disordered" evidence="1">
    <location>
        <begin position="64"/>
        <end position="155"/>
    </location>
</feature>
<keyword evidence="3" id="KW-1185">Reference proteome</keyword>
<reference evidence="2 3" key="1">
    <citation type="journal article" date="2019" name="Commun. Biol.">
        <title>The bagworm genome reveals a unique fibroin gene that provides high tensile strength.</title>
        <authorList>
            <person name="Kono N."/>
            <person name="Nakamura H."/>
            <person name="Ohtoshi R."/>
            <person name="Tomita M."/>
            <person name="Numata K."/>
            <person name="Arakawa K."/>
        </authorList>
    </citation>
    <scope>NUCLEOTIDE SEQUENCE [LARGE SCALE GENOMIC DNA]</scope>
</reference>
<feature type="compositionally biased region" description="Pro residues" evidence="1">
    <location>
        <begin position="81"/>
        <end position="94"/>
    </location>
</feature>
<evidence type="ECO:0000313" key="2">
    <source>
        <dbReference type="EMBL" id="GBP75017.1"/>
    </source>
</evidence>
<feature type="compositionally biased region" description="Basic residues" evidence="1">
    <location>
        <begin position="66"/>
        <end position="79"/>
    </location>
</feature>
<accession>A0A4C1YKR5</accession>